<feature type="transmembrane region" description="Helical" evidence="5">
    <location>
        <begin position="72"/>
        <end position="94"/>
    </location>
</feature>
<keyword evidence="4 5" id="KW-0472">Membrane</keyword>
<protein>
    <recommendedName>
        <fullName evidence="6">Methylamine utilisation protein MauE domain-containing protein</fullName>
    </recommendedName>
</protein>
<dbReference type="RefSeq" id="WP_084237426.1">
    <property type="nucleotide sequence ID" value="NZ_FWXT01000001.1"/>
</dbReference>
<dbReference type="InterPro" id="IPR009908">
    <property type="entry name" value="Methylamine_util_MauE"/>
</dbReference>
<evidence type="ECO:0000313" key="8">
    <source>
        <dbReference type="Proteomes" id="UP000192756"/>
    </source>
</evidence>
<feature type="domain" description="Methylamine utilisation protein MauE" evidence="6">
    <location>
        <begin position="5"/>
        <end position="130"/>
    </location>
</feature>
<name>A0A1W2A2R9_9SPHI</name>
<keyword evidence="8" id="KW-1185">Reference proteome</keyword>
<comment type="subcellular location">
    <subcellularLocation>
        <location evidence="1">Membrane</location>
        <topology evidence="1">Multi-pass membrane protein</topology>
    </subcellularLocation>
</comment>
<sequence length="141" mass="16261">MNLHRITLISSLLLATLLLYASGIKLWSYAKSKIGFEFFPFVKEYHELVFWLLMTFQLVFAGLLFSNRTRLIGLYGVFFLLSFLGSYLYVMIHFSNNIPCFCTGVIPFMSWNGHLWFTISFAVLAGIMIVLFPDKNIHARG</sequence>
<dbReference type="Pfam" id="PF07291">
    <property type="entry name" value="MauE"/>
    <property type="match status" value="1"/>
</dbReference>
<dbReference type="GO" id="GO:0030416">
    <property type="term" value="P:methylamine metabolic process"/>
    <property type="evidence" value="ECO:0007669"/>
    <property type="project" value="InterPro"/>
</dbReference>
<feature type="transmembrane region" description="Helical" evidence="5">
    <location>
        <begin position="114"/>
        <end position="132"/>
    </location>
</feature>
<proteinExistence type="predicted"/>
<keyword evidence="2 5" id="KW-0812">Transmembrane</keyword>
<dbReference type="AlphaFoldDB" id="A0A1W2A2R9"/>
<evidence type="ECO:0000313" key="7">
    <source>
        <dbReference type="EMBL" id="SMC54608.1"/>
    </source>
</evidence>
<evidence type="ECO:0000259" key="6">
    <source>
        <dbReference type="Pfam" id="PF07291"/>
    </source>
</evidence>
<dbReference type="STRING" id="151894.SAMN04488524_1163"/>
<keyword evidence="3 5" id="KW-1133">Transmembrane helix</keyword>
<evidence type="ECO:0000256" key="1">
    <source>
        <dbReference type="ARBA" id="ARBA00004141"/>
    </source>
</evidence>
<evidence type="ECO:0000256" key="5">
    <source>
        <dbReference type="SAM" id="Phobius"/>
    </source>
</evidence>
<accession>A0A1W2A2R9</accession>
<reference evidence="8" key="1">
    <citation type="submission" date="2017-04" db="EMBL/GenBank/DDBJ databases">
        <authorList>
            <person name="Varghese N."/>
            <person name="Submissions S."/>
        </authorList>
    </citation>
    <scope>NUCLEOTIDE SEQUENCE [LARGE SCALE GENOMIC DNA]</scope>
    <source>
        <strain evidence="8">DSM 12126</strain>
    </source>
</reference>
<dbReference type="Proteomes" id="UP000192756">
    <property type="component" value="Unassembled WGS sequence"/>
</dbReference>
<evidence type="ECO:0000256" key="4">
    <source>
        <dbReference type="ARBA" id="ARBA00023136"/>
    </source>
</evidence>
<feature type="transmembrane region" description="Helical" evidence="5">
    <location>
        <begin position="45"/>
        <end position="65"/>
    </location>
</feature>
<gene>
    <name evidence="7" type="ORF">SAMN04488524_1163</name>
</gene>
<evidence type="ECO:0000256" key="2">
    <source>
        <dbReference type="ARBA" id="ARBA00022692"/>
    </source>
</evidence>
<dbReference type="GO" id="GO:0016020">
    <property type="term" value="C:membrane"/>
    <property type="evidence" value="ECO:0007669"/>
    <property type="project" value="UniProtKB-SubCell"/>
</dbReference>
<dbReference type="EMBL" id="FWXT01000001">
    <property type="protein sequence ID" value="SMC54608.1"/>
    <property type="molecule type" value="Genomic_DNA"/>
</dbReference>
<evidence type="ECO:0000256" key="3">
    <source>
        <dbReference type="ARBA" id="ARBA00022989"/>
    </source>
</evidence>
<organism evidence="7 8">
    <name type="scientific">Pedobacter africanus</name>
    <dbReference type="NCBI Taxonomy" id="151894"/>
    <lineage>
        <taxon>Bacteria</taxon>
        <taxon>Pseudomonadati</taxon>
        <taxon>Bacteroidota</taxon>
        <taxon>Sphingobacteriia</taxon>
        <taxon>Sphingobacteriales</taxon>
        <taxon>Sphingobacteriaceae</taxon>
        <taxon>Pedobacter</taxon>
    </lineage>
</organism>